<dbReference type="eggNOG" id="ENOG502S7PV">
    <property type="taxonomic scope" value="Eukaryota"/>
</dbReference>
<dbReference type="RefSeq" id="XP_007776847.1">
    <property type="nucleotide sequence ID" value="XM_007778657.1"/>
</dbReference>
<feature type="compositionally biased region" description="Low complexity" evidence="1">
    <location>
        <begin position="257"/>
        <end position="266"/>
    </location>
</feature>
<dbReference type="EMBL" id="JH767556">
    <property type="protein sequence ID" value="EON61530.1"/>
    <property type="molecule type" value="Genomic_DNA"/>
</dbReference>
<dbReference type="Pfam" id="PF18596">
    <property type="entry name" value="Sld7_C"/>
    <property type="match status" value="1"/>
</dbReference>
<dbReference type="InterPro" id="IPR041260">
    <property type="entry name" value="Sld7_C"/>
</dbReference>
<keyword evidence="4" id="KW-1185">Reference proteome</keyword>
<evidence type="ECO:0000313" key="3">
    <source>
        <dbReference type="EMBL" id="EON61530.1"/>
    </source>
</evidence>
<reference evidence="4" key="1">
    <citation type="submission" date="2012-06" db="EMBL/GenBank/DDBJ databases">
        <title>The genome sequence of Coniosporium apollinis CBS 100218.</title>
        <authorList>
            <consortium name="The Broad Institute Genome Sequencing Platform"/>
            <person name="Cuomo C."/>
            <person name="Gorbushina A."/>
            <person name="Noack S."/>
            <person name="Walker B."/>
            <person name="Young S.K."/>
            <person name="Zeng Q."/>
            <person name="Gargeya S."/>
            <person name="Fitzgerald M."/>
            <person name="Haas B."/>
            <person name="Abouelleil A."/>
            <person name="Alvarado L."/>
            <person name="Arachchi H.M."/>
            <person name="Berlin A.M."/>
            <person name="Chapman S.B."/>
            <person name="Goldberg J."/>
            <person name="Griggs A."/>
            <person name="Gujja S."/>
            <person name="Hansen M."/>
            <person name="Howarth C."/>
            <person name="Imamovic A."/>
            <person name="Larimer J."/>
            <person name="McCowan C."/>
            <person name="Montmayeur A."/>
            <person name="Murphy C."/>
            <person name="Neiman D."/>
            <person name="Pearson M."/>
            <person name="Priest M."/>
            <person name="Roberts A."/>
            <person name="Saif S."/>
            <person name="Shea T."/>
            <person name="Sisk P."/>
            <person name="Sykes S."/>
            <person name="Wortman J."/>
            <person name="Nusbaum C."/>
            <person name="Birren B."/>
        </authorList>
    </citation>
    <scope>NUCLEOTIDE SEQUENCE [LARGE SCALE GENOMIC DNA]</scope>
    <source>
        <strain evidence="4">CBS 100218</strain>
    </source>
</reference>
<organism evidence="3 4">
    <name type="scientific">Coniosporium apollinis (strain CBS 100218)</name>
    <name type="common">Rock-inhabiting black yeast</name>
    <dbReference type="NCBI Taxonomy" id="1168221"/>
    <lineage>
        <taxon>Eukaryota</taxon>
        <taxon>Fungi</taxon>
        <taxon>Dikarya</taxon>
        <taxon>Ascomycota</taxon>
        <taxon>Pezizomycotina</taxon>
        <taxon>Dothideomycetes</taxon>
        <taxon>Dothideomycetes incertae sedis</taxon>
        <taxon>Coniosporium</taxon>
    </lineage>
</organism>
<evidence type="ECO:0000259" key="2">
    <source>
        <dbReference type="Pfam" id="PF18596"/>
    </source>
</evidence>
<proteinExistence type="predicted"/>
<feature type="region of interest" description="Disordered" evidence="1">
    <location>
        <begin position="242"/>
        <end position="331"/>
    </location>
</feature>
<feature type="domain" description="Sld7 C-terminal" evidence="2">
    <location>
        <begin position="343"/>
        <end position="425"/>
    </location>
</feature>
<evidence type="ECO:0000256" key="1">
    <source>
        <dbReference type="SAM" id="MobiDB-lite"/>
    </source>
</evidence>
<dbReference type="OMA" id="MTCIDEL"/>
<evidence type="ECO:0000313" key="4">
    <source>
        <dbReference type="Proteomes" id="UP000016924"/>
    </source>
</evidence>
<name>R7YI10_CONA1</name>
<dbReference type="Proteomes" id="UP000016924">
    <property type="component" value="Unassembled WGS sequence"/>
</dbReference>
<feature type="compositionally biased region" description="Low complexity" evidence="1">
    <location>
        <begin position="293"/>
        <end position="309"/>
    </location>
</feature>
<dbReference type="OrthoDB" id="4205424at2759"/>
<sequence length="525" mass="57624">MDCWRGDILFSEFLSVRDIHLTTTQPSTLLQEYSEASLLFLSLVDTARIPLYIAAGPPLDVWSNTPETEAWFSSALLEQPLDAPQDEDTKGERRPWWQEARIQSPIGVLAQLTSRTSRNDPDSARPRITEILFYGIINPSSNGVSLAWPPVSSTGTNGTDTIASSLCPESTPQLRVQALPLSSDLLYINPTSATPPLSPRNPVTMSDSEDAQFLPPFFSVAASSPLKPAKRKSVSDVFDEAAERRRRAKRHGGESVAAAASRADGAIPSLHRRSLSLNKQNGPINTLPMTVASPRPLSRSPSISLEPRPTSQKGQGLLDGPSKRSSLSRVTSISNLEGESTIETRNKETISRLVMAGMRMHGLQQRKKQDKSVDQLPEDEEYKLVYHQTFKGVVFAFRRQIGTVQLQLQQHELRDTVEKFLGLFCEDPLAVIGGRGGDAEAVWPAAASGSCALLLAAAEGHVDRVQDSSKERSRVQKITITGLLNWVYTSPVALLDLPREWNRTAGMLSISVTVSLDRLRAGRRC</sequence>
<dbReference type="HOGENOM" id="CLU_529986_0_0_1"/>
<gene>
    <name evidence="3" type="ORF">W97_00745</name>
</gene>
<dbReference type="GeneID" id="19898056"/>
<dbReference type="AlphaFoldDB" id="R7YI10"/>
<accession>R7YI10</accession>
<feature type="compositionally biased region" description="Polar residues" evidence="1">
    <location>
        <begin position="275"/>
        <end position="288"/>
    </location>
</feature>
<protein>
    <recommendedName>
        <fullName evidence="2">Sld7 C-terminal domain-containing protein</fullName>
    </recommendedName>
</protein>